<accession>A0ABN8PME4</accession>
<organism evidence="1 2">
    <name type="scientific">Porites evermanni</name>
    <dbReference type="NCBI Taxonomy" id="104178"/>
    <lineage>
        <taxon>Eukaryota</taxon>
        <taxon>Metazoa</taxon>
        <taxon>Cnidaria</taxon>
        <taxon>Anthozoa</taxon>
        <taxon>Hexacorallia</taxon>
        <taxon>Scleractinia</taxon>
        <taxon>Fungiina</taxon>
        <taxon>Poritidae</taxon>
        <taxon>Porites</taxon>
    </lineage>
</organism>
<gene>
    <name evidence="1" type="ORF">PEVE_00044118</name>
</gene>
<feature type="non-terminal residue" evidence="1">
    <location>
        <position position="1"/>
    </location>
</feature>
<feature type="non-terminal residue" evidence="1">
    <location>
        <position position="101"/>
    </location>
</feature>
<evidence type="ECO:0000313" key="1">
    <source>
        <dbReference type="EMBL" id="CAH3146895.1"/>
    </source>
</evidence>
<comment type="caution">
    <text evidence="1">The sequence shown here is derived from an EMBL/GenBank/DDBJ whole genome shotgun (WGS) entry which is preliminary data.</text>
</comment>
<evidence type="ECO:0000313" key="2">
    <source>
        <dbReference type="Proteomes" id="UP001159427"/>
    </source>
</evidence>
<sequence>FTWTEHVSSKINELVGLLRRIKSLLPRSALFFSMTASFSRSLIMPTFFGGDKGNAVLMNNLQLLQNKAAKTILDRPFYSSATDTLEALGWLTLMKRRSFHR</sequence>
<proteinExistence type="predicted"/>
<protein>
    <submittedName>
        <fullName evidence="1">Uncharacterized protein</fullName>
    </submittedName>
</protein>
<reference evidence="1 2" key="1">
    <citation type="submission" date="2022-05" db="EMBL/GenBank/DDBJ databases">
        <authorList>
            <consortium name="Genoscope - CEA"/>
            <person name="William W."/>
        </authorList>
    </citation>
    <scope>NUCLEOTIDE SEQUENCE [LARGE SCALE GENOMIC DNA]</scope>
</reference>
<keyword evidence="2" id="KW-1185">Reference proteome</keyword>
<dbReference type="Proteomes" id="UP001159427">
    <property type="component" value="Unassembled WGS sequence"/>
</dbReference>
<dbReference type="EMBL" id="CALNXI010000920">
    <property type="protein sequence ID" value="CAH3146895.1"/>
    <property type="molecule type" value="Genomic_DNA"/>
</dbReference>
<name>A0ABN8PME4_9CNID</name>